<dbReference type="AlphaFoldDB" id="A0A9P6GJJ7"/>
<dbReference type="Proteomes" id="UP000756921">
    <property type="component" value="Unassembled WGS sequence"/>
</dbReference>
<organism evidence="1 2">
    <name type="scientific">Paraphaeosphaeria minitans</name>
    <dbReference type="NCBI Taxonomy" id="565426"/>
    <lineage>
        <taxon>Eukaryota</taxon>
        <taxon>Fungi</taxon>
        <taxon>Dikarya</taxon>
        <taxon>Ascomycota</taxon>
        <taxon>Pezizomycotina</taxon>
        <taxon>Dothideomycetes</taxon>
        <taxon>Pleosporomycetidae</taxon>
        <taxon>Pleosporales</taxon>
        <taxon>Massarineae</taxon>
        <taxon>Didymosphaeriaceae</taxon>
        <taxon>Paraphaeosphaeria</taxon>
    </lineage>
</organism>
<dbReference type="EMBL" id="WJXW01000004">
    <property type="protein sequence ID" value="KAF9736589.1"/>
    <property type="molecule type" value="Genomic_DNA"/>
</dbReference>
<evidence type="ECO:0000313" key="2">
    <source>
        <dbReference type="Proteomes" id="UP000756921"/>
    </source>
</evidence>
<reference evidence="1" key="1">
    <citation type="journal article" date="2020" name="Mol. Plant Microbe Interact.">
        <title>Genome Sequence of the Biocontrol Agent Coniothyrium minitans strain Conio (IMI 134523).</title>
        <authorList>
            <person name="Patel D."/>
            <person name="Shittu T.A."/>
            <person name="Baroncelli R."/>
            <person name="Muthumeenakshi S."/>
            <person name="Osborne T.H."/>
            <person name="Janganan T.K."/>
            <person name="Sreenivasaprasad S."/>
        </authorList>
    </citation>
    <scope>NUCLEOTIDE SEQUENCE</scope>
    <source>
        <strain evidence="1">Conio</strain>
    </source>
</reference>
<accession>A0A9P6GJJ7</accession>
<name>A0A9P6GJJ7_9PLEO</name>
<evidence type="ECO:0000313" key="1">
    <source>
        <dbReference type="EMBL" id="KAF9736589.1"/>
    </source>
</evidence>
<keyword evidence="2" id="KW-1185">Reference proteome</keyword>
<gene>
    <name evidence="1" type="ORF">PMIN01_04368</name>
</gene>
<protein>
    <submittedName>
        <fullName evidence="1">Uncharacterized protein</fullName>
    </submittedName>
</protein>
<comment type="caution">
    <text evidence="1">The sequence shown here is derived from an EMBL/GenBank/DDBJ whole genome shotgun (WGS) entry which is preliminary data.</text>
</comment>
<sequence length="125" mass="13875">MSSKPSSPSHIVTSAMSTPVALTATGPGNRIGRLAAFANDTLRDIKDRLMSLTLHPIYWFWQCFGPGKSRRKGFKVLYNWETLEDESYSSAMDIDIRVSIQPKACGVVTYDSRTLAAICTRRMGV</sequence>
<proteinExistence type="predicted"/>